<dbReference type="AlphaFoldDB" id="A0A915IKT0"/>
<accession>A0A915IKT0</accession>
<evidence type="ECO:0000313" key="2">
    <source>
        <dbReference type="Proteomes" id="UP000887565"/>
    </source>
</evidence>
<reference evidence="3" key="1">
    <citation type="submission" date="2022-11" db="UniProtKB">
        <authorList>
            <consortium name="WormBaseParasite"/>
        </authorList>
    </citation>
    <scope>IDENTIFICATION</scope>
</reference>
<protein>
    <submittedName>
        <fullName evidence="3">Uncharacterized protein</fullName>
    </submittedName>
</protein>
<dbReference type="Proteomes" id="UP000887565">
    <property type="component" value="Unplaced"/>
</dbReference>
<feature type="region of interest" description="Disordered" evidence="1">
    <location>
        <begin position="86"/>
        <end position="112"/>
    </location>
</feature>
<proteinExistence type="predicted"/>
<organism evidence="2 3">
    <name type="scientific">Romanomermis culicivorax</name>
    <name type="common">Nematode worm</name>
    <dbReference type="NCBI Taxonomy" id="13658"/>
    <lineage>
        <taxon>Eukaryota</taxon>
        <taxon>Metazoa</taxon>
        <taxon>Ecdysozoa</taxon>
        <taxon>Nematoda</taxon>
        <taxon>Enoplea</taxon>
        <taxon>Dorylaimia</taxon>
        <taxon>Mermithida</taxon>
        <taxon>Mermithoidea</taxon>
        <taxon>Mermithidae</taxon>
        <taxon>Romanomermis</taxon>
    </lineage>
</organism>
<keyword evidence="2" id="KW-1185">Reference proteome</keyword>
<name>A0A915IKT0_ROMCU</name>
<evidence type="ECO:0000313" key="3">
    <source>
        <dbReference type="WBParaSite" id="nRc.2.0.1.t14787-RA"/>
    </source>
</evidence>
<sequence>MYHQKRAMELEIKDIEPYRCKQGLENWQSFVYTSAGQANSRRTLRENLSRDTLSKEIEDNGFKDLFCMECCKILDEIKVSVVTQKKMQNNETEKKEQRDGEMKQEIRLDGKK</sequence>
<evidence type="ECO:0000256" key="1">
    <source>
        <dbReference type="SAM" id="MobiDB-lite"/>
    </source>
</evidence>
<feature type="compositionally biased region" description="Basic and acidic residues" evidence="1">
    <location>
        <begin position="91"/>
        <end position="112"/>
    </location>
</feature>
<dbReference type="WBParaSite" id="nRc.2.0.1.t14787-RA">
    <property type="protein sequence ID" value="nRc.2.0.1.t14787-RA"/>
    <property type="gene ID" value="nRc.2.0.1.g14787"/>
</dbReference>